<gene>
    <name evidence="3" type="ORF">WMO26_08605</name>
</gene>
<dbReference type="Proteomes" id="UP001489509">
    <property type="component" value="Unassembled WGS sequence"/>
</dbReference>
<comment type="subcellular location">
    <subcellularLocation>
        <location evidence="1">Cell membrane</location>
        <topology evidence="1">Multi-pass membrane protein</topology>
    </subcellularLocation>
</comment>
<feature type="transmembrane region" description="Helical" evidence="2">
    <location>
        <begin position="150"/>
        <end position="174"/>
    </location>
</feature>
<feature type="transmembrane region" description="Helical" evidence="2">
    <location>
        <begin position="57"/>
        <end position="78"/>
    </location>
</feature>
<dbReference type="PANTHER" id="PTHR23526:SF2">
    <property type="entry name" value="MAJOR FACILITATOR SUPERFAMILY (MFS) PROFILE DOMAIN-CONTAINING PROTEIN"/>
    <property type="match status" value="1"/>
</dbReference>
<dbReference type="Gene3D" id="1.20.1250.20">
    <property type="entry name" value="MFS general substrate transporter like domains"/>
    <property type="match status" value="2"/>
</dbReference>
<feature type="transmembrane region" description="Helical" evidence="2">
    <location>
        <begin position="362"/>
        <end position="378"/>
    </location>
</feature>
<comment type="caution">
    <text evidence="3">The sequence shown here is derived from an EMBL/GenBank/DDBJ whole genome shotgun (WGS) entry which is preliminary data.</text>
</comment>
<sequence length="418" mass="46216">MDLRPLFRRLSGFSLFGDLKGSRDFKRFAAVHISFLFFTTLSSVFINTFFMKNTGDMRASILFNLFNILTAMVFMNIAAPICSKTSPRTVVILGVIAYNLEYAFVLFMGDASSNYVILVGLLNGLGGVFYWLGYYNLLTDTTKDANRDQALSVFGIVLAVINLVVPMTSGFLISSLPGNVGYFVIFGISFGVSILTMVCTFFVKAPPSRNKSFHYLTAIKLVAREKRLSLPIAVKFCRGLREGIFTYIIPVFLFYMQPSEALVGFSTFLTGVGSVVAFVVIGRFMHPQNRIRLLVLATTIMVGFSVILLLATNLYVVLAYNLINAFLVQFMITPTTSIFIASVEQVPQAYDKRQEIFAIKDIILNGGRAIGILISLMLPVDLTLYAAAVLVMTAAQYGTAFLGHVAVKMLRKPKEETA</sequence>
<evidence type="ECO:0000256" key="1">
    <source>
        <dbReference type="ARBA" id="ARBA00004651"/>
    </source>
</evidence>
<feature type="transmembrane region" description="Helical" evidence="2">
    <location>
        <begin position="384"/>
        <end position="407"/>
    </location>
</feature>
<feature type="transmembrane region" description="Helical" evidence="2">
    <location>
        <begin position="293"/>
        <end position="316"/>
    </location>
</feature>
<organism evidence="3 4">
    <name type="scientific">Solibaculum intestinale</name>
    <dbReference type="NCBI Taxonomy" id="3133165"/>
    <lineage>
        <taxon>Bacteria</taxon>
        <taxon>Bacillati</taxon>
        <taxon>Bacillota</taxon>
        <taxon>Clostridia</taxon>
        <taxon>Eubacteriales</taxon>
        <taxon>Oscillospiraceae</taxon>
        <taxon>Solibaculum</taxon>
    </lineage>
</organism>
<evidence type="ECO:0000256" key="2">
    <source>
        <dbReference type="SAM" id="Phobius"/>
    </source>
</evidence>
<dbReference type="InterPro" id="IPR036259">
    <property type="entry name" value="MFS_trans_sf"/>
</dbReference>
<feature type="transmembrane region" description="Helical" evidence="2">
    <location>
        <begin position="322"/>
        <end position="341"/>
    </location>
</feature>
<keyword evidence="2" id="KW-0812">Transmembrane</keyword>
<feature type="transmembrane region" description="Helical" evidence="2">
    <location>
        <begin position="236"/>
        <end position="255"/>
    </location>
</feature>
<evidence type="ECO:0000313" key="3">
    <source>
        <dbReference type="EMBL" id="MEQ2440882.1"/>
    </source>
</evidence>
<dbReference type="Pfam" id="PF07690">
    <property type="entry name" value="MFS_1"/>
    <property type="match status" value="1"/>
</dbReference>
<feature type="transmembrane region" description="Helical" evidence="2">
    <location>
        <begin position="180"/>
        <end position="203"/>
    </location>
</feature>
<keyword evidence="4" id="KW-1185">Reference proteome</keyword>
<feature type="transmembrane region" description="Helical" evidence="2">
    <location>
        <begin position="115"/>
        <end position="138"/>
    </location>
</feature>
<dbReference type="EMBL" id="JBBMFD010000013">
    <property type="protein sequence ID" value="MEQ2440882.1"/>
    <property type="molecule type" value="Genomic_DNA"/>
</dbReference>
<feature type="transmembrane region" description="Helical" evidence="2">
    <location>
        <begin position="261"/>
        <end position="281"/>
    </location>
</feature>
<evidence type="ECO:0000313" key="4">
    <source>
        <dbReference type="Proteomes" id="UP001489509"/>
    </source>
</evidence>
<dbReference type="RefSeq" id="WP_349219640.1">
    <property type="nucleotide sequence ID" value="NZ_JBBMFD010000013.1"/>
</dbReference>
<proteinExistence type="predicted"/>
<feature type="transmembrane region" description="Helical" evidence="2">
    <location>
        <begin position="28"/>
        <end position="51"/>
    </location>
</feature>
<name>A0ABV1E2M6_9FIRM</name>
<keyword evidence="2" id="KW-0472">Membrane</keyword>
<protein>
    <submittedName>
        <fullName evidence="3">MFS transporter</fullName>
    </submittedName>
</protein>
<keyword evidence="2" id="KW-1133">Transmembrane helix</keyword>
<accession>A0ABV1E2M6</accession>
<dbReference type="SUPFAM" id="SSF103473">
    <property type="entry name" value="MFS general substrate transporter"/>
    <property type="match status" value="1"/>
</dbReference>
<dbReference type="PANTHER" id="PTHR23526">
    <property type="entry name" value="INTEGRAL MEMBRANE TRANSPORT PROTEIN-RELATED"/>
    <property type="match status" value="1"/>
</dbReference>
<reference evidence="3 4" key="1">
    <citation type="submission" date="2024-03" db="EMBL/GenBank/DDBJ databases">
        <title>Human intestinal bacterial collection.</title>
        <authorList>
            <person name="Pauvert C."/>
            <person name="Hitch T.C.A."/>
            <person name="Clavel T."/>
        </authorList>
    </citation>
    <scope>NUCLEOTIDE SEQUENCE [LARGE SCALE GENOMIC DNA]</scope>
    <source>
        <strain evidence="3 4">CLA-JM-H44</strain>
    </source>
</reference>
<feature type="transmembrane region" description="Helical" evidence="2">
    <location>
        <begin position="90"/>
        <end position="109"/>
    </location>
</feature>
<dbReference type="InterPro" id="IPR052528">
    <property type="entry name" value="Sugar_transport-like"/>
</dbReference>
<dbReference type="InterPro" id="IPR011701">
    <property type="entry name" value="MFS"/>
</dbReference>